<accession>A0A8H4W5B6</accession>
<evidence type="ECO:0000259" key="1">
    <source>
        <dbReference type="Pfam" id="PF06985"/>
    </source>
</evidence>
<dbReference type="InterPro" id="IPR010730">
    <property type="entry name" value="HET"/>
</dbReference>
<feature type="domain" description="Heterokaryon incompatibility" evidence="1">
    <location>
        <begin position="198"/>
        <end position="356"/>
    </location>
</feature>
<comment type="caution">
    <text evidence="2">The sequence shown here is derived from an EMBL/GenBank/DDBJ whole genome shotgun (WGS) entry which is preliminary data.</text>
</comment>
<protein>
    <recommendedName>
        <fullName evidence="1">Heterokaryon incompatibility domain-containing protein</fullName>
    </recommendedName>
</protein>
<gene>
    <name evidence="2" type="ORF">G7Y89_g3299</name>
</gene>
<dbReference type="PANTHER" id="PTHR33112">
    <property type="entry name" value="DOMAIN PROTEIN, PUTATIVE-RELATED"/>
    <property type="match status" value="1"/>
</dbReference>
<keyword evidence="3" id="KW-1185">Reference proteome</keyword>
<dbReference type="PANTHER" id="PTHR33112:SF10">
    <property type="entry name" value="TOL"/>
    <property type="match status" value="1"/>
</dbReference>
<reference evidence="2 3" key="1">
    <citation type="submission" date="2020-03" db="EMBL/GenBank/DDBJ databases">
        <title>Draft Genome Sequence of Cudoniella acicularis.</title>
        <authorList>
            <person name="Buettner E."/>
            <person name="Kellner H."/>
        </authorList>
    </citation>
    <scope>NUCLEOTIDE SEQUENCE [LARGE SCALE GENOMIC DNA]</scope>
    <source>
        <strain evidence="2 3">DSM 108380</strain>
    </source>
</reference>
<dbReference type="Proteomes" id="UP000566819">
    <property type="component" value="Unassembled WGS sequence"/>
</dbReference>
<proteinExistence type="predicted"/>
<sequence>MHHLGAAASSKNLGLLEVKRYEPGANFSIPLQIQLTKYSMSHQFIANYETSLQGMLRDIDRKNSDLGSNTYCISPEDSLVGTADEESSIPRGSVSIDLVLMGSKVMLIAKCGERTGHPLTISTTSESRGQEVSLRADSDEAYATVNRWLHECVHEHKYCPGVAEENPWLPKRVIDVGPRNGSRPPRLWESKGKGGGRYISLTHRWISRNLSASTTTSNYEARQVELDMNELPATFTDAIQLTRRLGARYLWIDALCIIQDSREDWDIESLNMRLVYETSWLNVSASASETEEARLFTKRVPRLSRACRLPAIFSEILGDKIGVMDDDSTYAHLDSSFYGQSIQEGFLSARGWVMQERWMSPRTLFFGKEEIYWECNTHSASETFPWGWEDSKSWEKLKFGSRDGPWPIAFSASGQPSSVERFVTQTPPFLQEIQEYWNQTAPDATHPRGWQLEEALDDQMKIERSLLPLEMIFLDQGTWQKTLHRLACKFPEYTVATAPQAWRKLFDSRFGTQMPKGGVYQVSDEEVIRSILSGDDAVRFCNKNPRLVLEGPAMVYAEFRFNQCYPTTAQDTVYDFCYGLWTRDFHRGLFWKSISSDVDQTRGFEQAPSWSWASVNGPVKFLPVSTTIYQPVGNRKKAWERQGFSPEVKQQMSVLRPWTIFPILCPGSIAVRGMLKRIRREVFYSIDANGGDGLWLETEKHAHLDAPGSLSLETEYSIDNFLQSFAWIFRTVTGARYSSAVNVSAVGLLLIPSDYAMAEIEPIMEKAKKNKYWNFGVPLDYWARDDETMAEEHLQKYFEDDSLWSGNGRNFNNPFLAGYYPTSFRRVGVWEQDAFTRGKIVDIVLV</sequence>
<evidence type="ECO:0000313" key="2">
    <source>
        <dbReference type="EMBL" id="KAF4634813.1"/>
    </source>
</evidence>
<name>A0A8H4W5B6_9HELO</name>
<evidence type="ECO:0000313" key="3">
    <source>
        <dbReference type="Proteomes" id="UP000566819"/>
    </source>
</evidence>
<organism evidence="2 3">
    <name type="scientific">Cudoniella acicularis</name>
    <dbReference type="NCBI Taxonomy" id="354080"/>
    <lineage>
        <taxon>Eukaryota</taxon>
        <taxon>Fungi</taxon>
        <taxon>Dikarya</taxon>
        <taxon>Ascomycota</taxon>
        <taxon>Pezizomycotina</taxon>
        <taxon>Leotiomycetes</taxon>
        <taxon>Helotiales</taxon>
        <taxon>Tricladiaceae</taxon>
        <taxon>Cudoniella</taxon>
    </lineage>
</organism>
<dbReference type="Pfam" id="PF06985">
    <property type="entry name" value="HET"/>
    <property type="match status" value="1"/>
</dbReference>
<dbReference type="EMBL" id="JAAMPI010000158">
    <property type="protein sequence ID" value="KAF4634813.1"/>
    <property type="molecule type" value="Genomic_DNA"/>
</dbReference>
<dbReference type="AlphaFoldDB" id="A0A8H4W5B6"/>
<dbReference type="OrthoDB" id="3563239at2759"/>